<proteinExistence type="predicted"/>
<sequence length="129" mass="14584">MEIKGCILVAEDIEFHPLRRSHSIKSVLNLVEVKLFPAAIVTDVLIKLILPKDFNSAEAVVEVHSPDKIVAFRSSFIDVKNFRPDGAVPGMEACLNSRFAAVEEGSYTYRLLIDEKVFYEYPLYIYSSD</sequence>
<dbReference type="AlphaFoldDB" id="A0AA95I7Y0"/>
<dbReference type="RefSeq" id="WP_283926809.1">
    <property type="nucleotide sequence ID" value="NZ_CP126084.1"/>
</dbReference>
<reference evidence="1" key="1">
    <citation type="submission" date="2023-05" db="EMBL/GenBank/DDBJ databases">
        <title>Comparative genomics of Bacillaceae isolates and their secondary metabolite potential.</title>
        <authorList>
            <person name="Song L."/>
            <person name="Nielsen L.J."/>
            <person name="Mohite O."/>
            <person name="Xu X."/>
            <person name="Weber T."/>
            <person name="Kovacs A.T."/>
        </authorList>
    </citation>
    <scope>NUCLEOTIDE SEQUENCE</scope>
    <source>
        <strain evidence="1">B2_4</strain>
    </source>
</reference>
<name>A0AA95I7Y0_9BACL</name>
<dbReference type="KEGG" id="pwn:QNH46_02685"/>
<protein>
    <submittedName>
        <fullName evidence="1">Uncharacterized protein</fullName>
    </submittedName>
</protein>
<organism evidence="1 2">
    <name type="scientific">Paenibacillus woosongensis</name>
    <dbReference type="NCBI Taxonomy" id="307580"/>
    <lineage>
        <taxon>Bacteria</taxon>
        <taxon>Bacillati</taxon>
        <taxon>Bacillota</taxon>
        <taxon>Bacilli</taxon>
        <taxon>Bacillales</taxon>
        <taxon>Paenibacillaceae</taxon>
        <taxon>Paenibacillus</taxon>
    </lineage>
</organism>
<evidence type="ECO:0000313" key="2">
    <source>
        <dbReference type="Proteomes" id="UP001177943"/>
    </source>
</evidence>
<accession>A0AA95I7Y0</accession>
<dbReference type="Proteomes" id="UP001177943">
    <property type="component" value="Chromosome"/>
</dbReference>
<evidence type="ECO:0000313" key="1">
    <source>
        <dbReference type="EMBL" id="WHX49612.1"/>
    </source>
</evidence>
<dbReference type="EMBL" id="CP126084">
    <property type="protein sequence ID" value="WHX49612.1"/>
    <property type="molecule type" value="Genomic_DNA"/>
</dbReference>
<gene>
    <name evidence="1" type="ORF">QNH46_02685</name>
</gene>